<feature type="region of interest" description="Disordered" evidence="1">
    <location>
        <begin position="917"/>
        <end position="939"/>
    </location>
</feature>
<feature type="region of interest" description="Disordered" evidence="1">
    <location>
        <begin position="241"/>
        <end position="261"/>
    </location>
</feature>
<dbReference type="EMBL" id="CP017823">
    <property type="protein sequence ID" value="APA13076.1"/>
    <property type="molecule type" value="Genomic_DNA"/>
</dbReference>
<gene>
    <name evidence="3" type="ORF">sscle_10g078460</name>
</gene>
<feature type="compositionally biased region" description="Low complexity" evidence="1">
    <location>
        <begin position="47"/>
        <end position="59"/>
    </location>
</feature>
<dbReference type="Pfam" id="PF12937">
    <property type="entry name" value="F-box-like"/>
    <property type="match status" value="1"/>
</dbReference>
<dbReference type="PANTHER" id="PTHR10223:SF2">
    <property type="entry name" value="F-BOX AND WD DOMAIN PROTEIN (AFU_ORTHOLOGUE AFUA_6G11400)"/>
    <property type="match status" value="1"/>
</dbReference>
<feature type="compositionally biased region" description="Polar residues" evidence="1">
    <location>
        <begin position="1106"/>
        <end position="1116"/>
    </location>
</feature>
<accession>A0A1D9QDP0</accession>
<dbReference type="InterPro" id="IPR036322">
    <property type="entry name" value="WD40_repeat_dom_sf"/>
</dbReference>
<protein>
    <recommendedName>
        <fullName evidence="2">F-box domain-containing protein</fullName>
    </recommendedName>
</protein>
<feature type="compositionally biased region" description="Polar residues" evidence="1">
    <location>
        <begin position="1026"/>
        <end position="1048"/>
    </location>
</feature>
<dbReference type="SUPFAM" id="SSF50978">
    <property type="entry name" value="WD40 repeat-like"/>
    <property type="match status" value="1"/>
</dbReference>
<feature type="region of interest" description="Disordered" evidence="1">
    <location>
        <begin position="1139"/>
        <end position="1172"/>
    </location>
</feature>
<evidence type="ECO:0000313" key="4">
    <source>
        <dbReference type="Proteomes" id="UP000177798"/>
    </source>
</evidence>
<dbReference type="SMART" id="SM00256">
    <property type="entry name" value="FBOX"/>
    <property type="match status" value="1"/>
</dbReference>
<feature type="region of interest" description="Disordered" evidence="1">
    <location>
        <begin position="1"/>
        <end position="74"/>
    </location>
</feature>
<sequence length="1172" mass="127462">MQPSPPDNFDRNLTFENPSDISNSSNHGIHSPRLQSSQLVSPQNGLASSTASSTPSPGSAGAGAGSGWRSPLNGVQESLRGLNLETNFENRPRPSYQRIAEYENALAPSPSKRQPEGPGFMVVKKKGSMRSDEGPQLENFPNEVLTHILSHLPASSLSAVSLASRRLYNLVTTPHAWRVAFSRFFPGQDVTDTSPITSGRISDDEEREQFREQRFFTRLTGLASWRSEYVLRTRLLRSLGRGKPAQGVEQSGSSRTNGVGNTGAVTTYTSGLFTSVNHLHGVFAQGKKYPRFIHGSDETGSAGSSDPKLGKTDSWGMADPQALPQFEDLFTGDVPYGLGDGPAGLPNVMDVSQPFGMVYGEGFPGGSVYYRAANEMRGVFLAHSPPSLADAESGIPNIPPLTEAISSLWIAKSMSVPNVTNGLIGIMTGSTLGVITAYSLGTDYLKTKPGQVMARWIPCPGVPIIAISVDDSYSTSRRALGRAWAVALNALGEVFYLSDVPIHPPFNALLGEDYLGRQAWICGRSVYWQVVEASRRIARDDPWQEAEVHGSYSPRSSCSSMNLSRQQLIAETHEIEKFMRFRPLHFRTVCHGWDMRRRLEVDFSGDDGNGAGESVFVIGCGINAGENAEIKRYTRCKIEQASLDGFTLPRTAPETPPMFSKQTKIPSIFGNVSKIKSEDITSPNSPISPMTKLDQPPGDVGSLMDEEWRISLLSLKSYPDVEITTSAIDLSTYALLTIDEDPLRTGNGKTIFTPLPGTPSDEISSTSIPGYRARYLAVGTKIGQVILWNMRGPQSANPQVVNELHPIRTIVTESPQISCLAVSALFIVHGGNDGLVQAWDPLASSAQPVRTLHSRFSSRARRRLIQAEARIHGVGINLYAAGAIVLDPDPTILRGMVSLGTHLRYWHYSSSAADQFQTKKRRLRRGERGSNGASDRFSNTGRGAILSQIAIEQQEVDQEKKEKAKEAARFAGRFGVGFAGLSEEEALRYAEMVSAQALIDDEERRISESRYFADTSEDSPAKGGSSARTVTPEASTRSQSMVPTSSIEAQPDYDHDLEEAIRLSLMDGHAIGDNGYSPSNGDYDVNFTYKQKKTGRSTSTSPSTSQASKNRFSSEGSYPMDKHAQLADDLEFALQLSLAEERSKQEAEAEAETDEFPGLGYAGTGKGKGRAI</sequence>
<reference evidence="4" key="1">
    <citation type="journal article" date="2017" name="Genome Biol. Evol.">
        <title>The complete genome sequence of the phytopathogenic fungus Sclerotinia sclerotiorum reveals insights into the genome architecture of broad host range pathogens.</title>
        <authorList>
            <person name="Derbyshire M."/>
            <person name="Denton-Giles M."/>
            <person name="Hegedus D."/>
            <person name="Seifbarghy S."/>
            <person name="Rollins J."/>
            <person name="van Kan J."/>
            <person name="Seidl M.F."/>
            <person name="Faino L."/>
            <person name="Mbengue M."/>
            <person name="Navaud O."/>
            <person name="Raffaele S."/>
            <person name="Hammond-Kosack K."/>
            <person name="Heard S."/>
            <person name="Oliver R."/>
        </authorList>
    </citation>
    <scope>NUCLEOTIDE SEQUENCE [LARGE SCALE GENOMIC DNA]</scope>
    <source>
        <strain evidence="4">ATCC 18683 / 1980 / Ss-1</strain>
    </source>
</reference>
<dbReference type="InterPro" id="IPR001810">
    <property type="entry name" value="F-box_dom"/>
</dbReference>
<dbReference type="InterPro" id="IPR036047">
    <property type="entry name" value="F-box-like_dom_sf"/>
</dbReference>
<evidence type="ECO:0000259" key="2">
    <source>
        <dbReference type="PROSITE" id="PS50181"/>
    </source>
</evidence>
<dbReference type="Proteomes" id="UP000177798">
    <property type="component" value="Chromosome 10"/>
</dbReference>
<dbReference type="Gene3D" id="1.20.1280.50">
    <property type="match status" value="1"/>
</dbReference>
<dbReference type="PANTHER" id="PTHR10223">
    <property type="entry name" value="26S PROTEASOME NON-ATPASE REGULATORY SUBUNIT 4"/>
    <property type="match status" value="1"/>
</dbReference>
<dbReference type="Gene3D" id="2.130.10.10">
    <property type="entry name" value="YVTN repeat-like/Quinoprotein amine dehydrogenase"/>
    <property type="match status" value="1"/>
</dbReference>
<feature type="region of interest" description="Disordered" evidence="1">
    <location>
        <begin position="1092"/>
        <end position="1126"/>
    </location>
</feature>
<dbReference type="AlphaFoldDB" id="A0A1D9QDP0"/>
<feature type="domain" description="F-box" evidence="2">
    <location>
        <begin position="134"/>
        <end position="180"/>
    </location>
</feature>
<feature type="region of interest" description="Disordered" evidence="1">
    <location>
        <begin position="680"/>
        <end position="699"/>
    </location>
</feature>
<organism evidence="3 4">
    <name type="scientific">Sclerotinia sclerotiorum (strain ATCC 18683 / 1980 / Ss-1)</name>
    <name type="common">White mold</name>
    <name type="synonym">Whetzelinia sclerotiorum</name>
    <dbReference type="NCBI Taxonomy" id="665079"/>
    <lineage>
        <taxon>Eukaryota</taxon>
        <taxon>Fungi</taxon>
        <taxon>Dikarya</taxon>
        <taxon>Ascomycota</taxon>
        <taxon>Pezizomycotina</taxon>
        <taxon>Leotiomycetes</taxon>
        <taxon>Helotiales</taxon>
        <taxon>Sclerotiniaceae</taxon>
        <taxon>Sclerotinia</taxon>
    </lineage>
</organism>
<feature type="compositionally biased region" description="Polar residues" evidence="1">
    <location>
        <begin position="14"/>
        <end position="46"/>
    </location>
</feature>
<dbReference type="InterPro" id="IPR027040">
    <property type="entry name" value="PSMD4"/>
</dbReference>
<dbReference type="InterPro" id="IPR015943">
    <property type="entry name" value="WD40/YVTN_repeat-like_dom_sf"/>
</dbReference>
<dbReference type="PROSITE" id="PS50181">
    <property type="entry name" value="FBOX"/>
    <property type="match status" value="1"/>
</dbReference>
<evidence type="ECO:0000313" key="3">
    <source>
        <dbReference type="EMBL" id="APA13076.1"/>
    </source>
</evidence>
<proteinExistence type="predicted"/>
<dbReference type="SUPFAM" id="SSF81383">
    <property type="entry name" value="F-box domain"/>
    <property type="match status" value="1"/>
</dbReference>
<feature type="region of interest" description="Disordered" evidence="1">
    <location>
        <begin position="1010"/>
        <end position="1052"/>
    </location>
</feature>
<name>A0A1D9QDP0_SCLS1</name>
<dbReference type="VEuPathDB" id="FungiDB:sscle_10g078460"/>
<evidence type="ECO:0000256" key="1">
    <source>
        <dbReference type="SAM" id="MobiDB-lite"/>
    </source>
</evidence>
<dbReference type="OrthoDB" id="2095648at2759"/>